<reference evidence="10 11" key="1">
    <citation type="submission" date="2024-02" db="EMBL/GenBank/DDBJ databases">
        <title>Rhodopirellula caenicola NBRC 110016.</title>
        <authorList>
            <person name="Ichikawa N."/>
            <person name="Katano-Makiyama Y."/>
            <person name="Hidaka K."/>
        </authorList>
    </citation>
    <scope>NUCLEOTIDE SEQUENCE [LARGE SCALE GENOMIC DNA]</scope>
    <source>
        <strain evidence="10 11">NBRC 110016</strain>
    </source>
</reference>
<evidence type="ECO:0000256" key="8">
    <source>
        <dbReference type="ARBA" id="ARBA00023136"/>
    </source>
</evidence>
<name>A0ABP9VPB5_9BACT</name>
<dbReference type="PANTHER" id="PTHR34308:SF1">
    <property type="entry name" value="COBALAMIN BIOSYNTHESIS PROTEIN CBIB"/>
    <property type="match status" value="1"/>
</dbReference>
<evidence type="ECO:0000256" key="2">
    <source>
        <dbReference type="ARBA" id="ARBA00004953"/>
    </source>
</evidence>
<dbReference type="Pfam" id="PF03186">
    <property type="entry name" value="CobD_Cbib"/>
    <property type="match status" value="1"/>
</dbReference>
<evidence type="ECO:0000256" key="9">
    <source>
        <dbReference type="HAMAP-Rule" id="MF_00024"/>
    </source>
</evidence>
<accession>A0ABP9VPB5</accession>
<comment type="similarity">
    <text evidence="3 9">Belongs to the CobD/CbiB family.</text>
</comment>
<dbReference type="InterPro" id="IPR004485">
    <property type="entry name" value="Cobalamin_biosynth_CobD/CbiB"/>
</dbReference>
<evidence type="ECO:0000256" key="5">
    <source>
        <dbReference type="ARBA" id="ARBA00022573"/>
    </source>
</evidence>
<keyword evidence="7 9" id="KW-1133">Transmembrane helix</keyword>
<evidence type="ECO:0000256" key="6">
    <source>
        <dbReference type="ARBA" id="ARBA00022692"/>
    </source>
</evidence>
<feature type="transmembrane region" description="Helical" evidence="9">
    <location>
        <begin position="289"/>
        <end position="310"/>
    </location>
</feature>
<evidence type="ECO:0000256" key="7">
    <source>
        <dbReference type="ARBA" id="ARBA00022989"/>
    </source>
</evidence>
<evidence type="ECO:0000313" key="10">
    <source>
        <dbReference type="EMBL" id="GAA5507027.1"/>
    </source>
</evidence>
<feature type="transmembrane region" description="Helical" evidence="9">
    <location>
        <begin position="159"/>
        <end position="180"/>
    </location>
</feature>
<keyword evidence="11" id="KW-1185">Reference proteome</keyword>
<evidence type="ECO:0000256" key="3">
    <source>
        <dbReference type="ARBA" id="ARBA00006263"/>
    </source>
</evidence>
<dbReference type="PANTHER" id="PTHR34308">
    <property type="entry name" value="COBALAMIN BIOSYNTHESIS PROTEIN CBIB"/>
    <property type="match status" value="1"/>
</dbReference>
<gene>
    <name evidence="10" type="primary">cobD_2</name>
    <name evidence="9" type="synonym">cobD</name>
    <name evidence="10" type="ORF">Rcae01_02481</name>
</gene>
<keyword evidence="6 9" id="KW-0812">Transmembrane</keyword>
<dbReference type="EMBL" id="BAABRO010000004">
    <property type="protein sequence ID" value="GAA5507027.1"/>
    <property type="molecule type" value="Genomic_DNA"/>
</dbReference>
<dbReference type="Proteomes" id="UP001416858">
    <property type="component" value="Unassembled WGS sequence"/>
</dbReference>
<comment type="caution">
    <text evidence="9">Lacks conserved residue(s) required for the propagation of feature annotation.</text>
</comment>
<sequence>MSEVTAVCVLLIAVVLDGVLGDPPNSLHPVAWMGRFVGWGRKRSRATQNSVRFLQGCAVVAGGAVIVATVGILIQIACRHFPHWFAILVQAAVLKSTFSVRSLAGAAGSVAKALSNEDLNTARHQVAYHLVSRDVTKLDASQLSAATIESVAENTSDSFIAPLFYFVVAGLPGALLYRFVNTADAMLGYRTQELEWFGKPAAKIDDLLNLIPSRLTALVMLMIYAPYVRRTNPAIAIWWRDHSLTASPNAGHPMSAAAGVLGIVLEKQDHYRLGEGQPLPGIRSLQQSIAMLWTTAIAAVVLSVAGLLMWRTL</sequence>
<comment type="caution">
    <text evidence="10">The sequence shown here is derived from an EMBL/GenBank/DDBJ whole genome shotgun (WGS) entry which is preliminary data.</text>
</comment>
<evidence type="ECO:0000256" key="1">
    <source>
        <dbReference type="ARBA" id="ARBA00004651"/>
    </source>
</evidence>
<dbReference type="NCBIfam" id="TIGR00380">
    <property type="entry name" value="cobal_cbiB"/>
    <property type="match status" value="1"/>
</dbReference>
<comment type="pathway">
    <text evidence="2 9">Cofactor biosynthesis; adenosylcobalamin biosynthesis.</text>
</comment>
<organism evidence="10 11">
    <name type="scientific">Novipirellula caenicola</name>
    <dbReference type="NCBI Taxonomy" id="1536901"/>
    <lineage>
        <taxon>Bacteria</taxon>
        <taxon>Pseudomonadati</taxon>
        <taxon>Planctomycetota</taxon>
        <taxon>Planctomycetia</taxon>
        <taxon>Pirellulales</taxon>
        <taxon>Pirellulaceae</taxon>
        <taxon>Novipirellula</taxon>
    </lineage>
</organism>
<evidence type="ECO:0000313" key="11">
    <source>
        <dbReference type="Proteomes" id="UP001416858"/>
    </source>
</evidence>
<keyword evidence="5 9" id="KW-0169">Cobalamin biosynthesis</keyword>
<dbReference type="RefSeq" id="WP_345683914.1">
    <property type="nucleotide sequence ID" value="NZ_BAABRO010000004.1"/>
</dbReference>
<comment type="subcellular location">
    <subcellularLocation>
        <location evidence="1 9">Cell membrane</location>
        <topology evidence="1 9">Multi-pass membrane protein</topology>
    </subcellularLocation>
</comment>
<protein>
    <recommendedName>
        <fullName evidence="9">Cobalamin biosynthesis protein CobD</fullName>
    </recommendedName>
</protein>
<evidence type="ECO:0000256" key="4">
    <source>
        <dbReference type="ARBA" id="ARBA00022475"/>
    </source>
</evidence>
<keyword evidence="8 9" id="KW-0472">Membrane</keyword>
<keyword evidence="4 9" id="KW-1003">Cell membrane</keyword>
<comment type="function">
    <text evidence="9">Converts cobyric acid to cobinamide by the addition of aminopropanol on the F carboxylic group.</text>
</comment>
<dbReference type="HAMAP" id="MF_00024">
    <property type="entry name" value="CobD_CbiB"/>
    <property type="match status" value="1"/>
</dbReference>
<feature type="transmembrane region" description="Helical" evidence="9">
    <location>
        <begin position="53"/>
        <end position="74"/>
    </location>
</feature>
<proteinExistence type="inferred from homology"/>
<dbReference type="NCBIfam" id="NF002281">
    <property type="entry name" value="PRK01209.2-5"/>
    <property type="match status" value="1"/>
</dbReference>